<accession>A0A0N0BBC6</accession>
<proteinExistence type="predicted"/>
<dbReference type="AlphaFoldDB" id="A0A0N0BBC6"/>
<dbReference type="EMBL" id="KQ438477">
    <property type="protein sequence ID" value="KOX67238.1"/>
    <property type="molecule type" value="Genomic_DNA"/>
</dbReference>
<evidence type="ECO:0000313" key="3">
    <source>
        <dbReference type="Proteomes" id="UP000053105"/>
    </source>
</evidence>
<name>A0A0N0BBC6_9HYME</name>
<reference evidence="2 3" key="1">
    <citation type="submission" date="2015-07" db="EMBL/GenBank/DDBJ databases">
        <title>The genome of Melipona quadrifasciata.</title>
        <authorList>
            <person name="Pan H."/>
            <person name="Kapheim K."/>
        </authorList>
    </citation>
    <scope>NUCLEOTIDE SEQUENCE [LARGE SCALE GENOMIC DNA]</scope>
    <source>
        <strain evidence="2">0111107301</strain>
        <tissue evidence="2">Whole body</tissue>
    </source>
</reference>
<protein>
    <submittedName>
        <fullName evidence="2">Uncharacterized protein</fullName>
    </submittedName>
</protein>
<gene>
    <name evidence="2" type="ORF">WN51_00058</name>
</gene>
<organism evidence="2 3">
    <name type="scientific">Melipona quadrifasciata</name>
    <dbReference type="NCBI Taxonomy" id="166423"/>
    <lineage>
        <taxon>Eukaryota</taxon>
        <taxon>Metazoa</taxon>
        <taxon>Ecdysozoa</taxon>
        <taxon>Arthropoda</taxon>
        <taxon>Hexapoda</taxon>
        <taxon>Insecta</taxon>
        <taxon>Pterygota</taxon>
        <taxon>Neoptera</taxon>
        <taxon>Endopterygota</taxon>
        <taxon>Hymenoptera</taxon>
        <taxon>Apocrita</taxon>
        <taxon>Aculeata</taxon>
        <taxon>Apoidea</taxon>
        <taxon>Anthophila</taxon>
        <taxon>Apidae</taxon>
        <taxon>Melipona</taxon>
    </lineage>
</organism>
<feature type="region of interest" description="Disordered" evidence="1">
    <location>
        <begin position="41"/>
        <end position="70"/>
    </location>
</feature>
<evidence type="ECO:0000313" key="2">
    <source>
        <dbReference type="EMBL" id="KOX67238.1"/>
    </source>
</evidence>
<sequence length="70" mass="7928">MLEHARIGFTEFERAVERDSKMISIDQNIVCAWLDRQGEYEPEKEEKEETGAGGFLIVSDTKSGKTTTDC</sequence>
<feature type="compositionally biased region" description="Polar residues" evidence="1">
    <location>
        <begin position="60"/>
        <end position="70"/>
    </location>
</feature>
<feature type="compositionally biased region" description="Basic and acidic residues" evidence="1">
    <location>
        <begin position="41"/>
        <end position="50"/>
    </location>
</feature>
<evidence type="ECO:0000256" key="1">
    <source>
        <dbReference type="SAM" id="MobiDB-lite"/>
    </source>
</evidence>
<keyword evidence="3" id="KW-1185">Reference proteome</keyword>
<dbReference type="Proteomes" id="UP000053105">
    <property type="component" value="Unassembled WGS sequence"/>
</dbReference>